<proteinExistence type="predicted"/>
<evidence type="ECO:0000313" key="2">
    <source>
        <dbReference type="Proteomes" id="UP000279799"/>
    </source>
</evidence>
<dbReference type="KEGG" id="adp:NCTC12871_00421"/>
<dbReference type="Proteomes" id="UP000279799">
    <property type="component" value="Chromosome"/>
</dbReference>
<reference evidence="1 2" key="1">
    <citation type="submission" date="2018-12" db="EMBL/GenBank/DDBJ databases">
        <authorList>
            <consortium name="Pathogen Informatics"/>
        </authorList>
    </citation>
    <scope>NUCLEOTIDE SEQUENCE [LARGE SCALE GENOMIC DNA]</scope>
    <source>
        <strain evidence="1 2">NCTC12871</strain>
    </source>
</reference>
<evidence type="ECO:0000313" key="1">
    <source>
        <dbReference type="EMBL" id="VEJ08992.1"/>
    </source>
</evidence>
<protein>
    <submittedName>
        <fullName evidence="1">Competence protein A</fullName>
    </submittedName>
</protein>
<keyword evidence="2" id="KW-1185">Reference proteome</keyword>
<sequence length="270" mass="31338">MYNLNLRKSKQIPVGIWEINHTSSQWLCIWFNDENMPQSLIVNQLNEAVIMNKIAESFPQYTTIQLKFITAILPHKIFLKTLILPHDISPKELETQCIIALEENLPLSLNDIWFDFMDRELPQNQANQSRRIDIFAVIKETALQTVAPYKPINIHVLDCALNALLRGFHYFTLPSQEDKYDVLYLYRDDDFTIVFVNQPHSWLFQVKKSANPLTLISSFCLQHNITPKHHFIHDCAQSNYSYPNKYTQIITPFSLIALGCALWEGGDEGL</sequence>
<name>A0A448TSM4_9PAST</name>
<dbReference type="AlphaFoldDB" id="A0A448TSM4"/>
<organism evidence="1 2">
    <name type="scientific">Actinobacillus delphinicola</name>
    <dbReference type="NCBI Taxonomy" id="51161"/>
    <lineage>
        <taxon>Bacteria</taxon>
        <taxon>Pseudomonadati</taxon>
        <taxon>Pseudomonadota</taxon>
        <taxon>Gammaproteobacteria</taxon>
        <taxon>Pasteurellales</taxon>
        <taxon>Pasteurellaceae</taxon>
        <taxon>Actinobacillus</taxon>
    </lineage>
</organism>
<dbReference type="EMBL" id="LR134510">
    <property type="protein sequence ID" value="VEJ08992.1"/>
    <property type="molecule type" value="Genomic_DNA"/>
</dbReference>
<gene>
    <name evidence="1" type="ORF">NCTC12871_00421</name>
</gene>
<accession>A0A448TSM4</accession>